<dbReference type="PANTHER" id="PTHR13812:SF19">
    <property type="entry name" value="KETIMINE REDUCTASE MU-CRYSTALLIN"/>
    <property type="match status" value="1"/>
</dbReference>
<dbReference type="PANTHER" id="PTHR13812">
    <property type="entry name" value="KETIMINE REDUCTASE MU-CRYSTALLIN"/>
    <property type="match status" value="1"/>
</dbReference>
<dbReference type="InterPro" id="IPR023401">
    <property type="entry name" value="ODC_N"/>
</dbReference>
<dbReference type="Gene3D" id="3.30.1780.10">
    <property type="entry name" value="ornithine cyclodeaminase, domain 1"/>
    <property type="match status" value="1"/>
</dbReference>
<dbReference type="EMBL" id="CP077074">
    <property type="protein sequence ID" value="QXH41793.1"/>
    <property type="molecule type" value="Genomic_DNA"/>
</dbReference>
<protein>
    <submittedName>
        <fullName evidence="1">Ornithine cyclodeaminase family protein</fullName>
    </submittedName>
</protein>
<dbReference type="Gene3D" id="3.40.50.720">
    <property type="entry name" value="NAD(P)-binding Rossmann-like Domain"/>
    <property type="match status" value="1"/>
</dbReference>
<dbReference type="Proteomes" id="UP000693952">
    <property type="component" value="Chromosome"/>
</dbReference>
<proteinExistence type="predicted"/>
<evidence type="ECO:0000313" key="1">
    <source>
        <dbReference type="EMBL" id="QXH41793.1"/>
    </source>
</evidence>
<accession>A0ABX8MR68</accession>
<dbReference type="SUPFAM" id="SSF51735">
    <property type="entry name" value="NAD(P)-binding Rossmann-fold domains"/>
    <property type="match status" value="1"/>
</dbReference>
<name>A0ABX8MR68_9PSED</name>
<organism evidence="1 2">
    <name type="scientific">Pseudomonas sessilinigenes</name>
    <dbReference type="NCBI Taxonomy" id="658629"/>
    <lineage>
        <taxon>Bacteria</taxon>
        <taxon>Pseudomonadati</taxon>
        <taxon>Pseudomonadota</taxon>
        <taxon>Gammaproteobacteria</taxon>
        <taxon>Pseudomonadales</taxon>
        <taxon>Pseudomonadaceae</taxon>
        <taxon>Pseudomonas</taxon>
    </lineage>
</organism>
<keyword evidence="2" id="KW-1185">Reference proteome</keyword>
<dbReference type="InterPro" id="IPR003462">
    <property type="entry name" value="ODC_Mu_crystall"/>
</dbReference>
<dbReference type="RefSeq" id="WP_124345805.1">
    <property type="nucleotide sequence ID" value="NZ_CP027706.1"/>
</dbReference>
<dbReference type="PIRSF" id="PIRSF001439">
    <property type="entry name" value="CryM"/>
    <property type="match status" value="1"/>
</dbReference>
<reference evidence="1" key="1">
    <citation type="submission" date="2021-06" db="EMBL/GenBank/DDBJ databases">
        <title>Updating the genus Pseudomonas: Description of 43 new species and partition of the Pseudomonas putida group.</title>
        <authorList>
            <person name="Girard L."/>
            <person name="Lood C."/>
            <person name="Vandamme P."/>
            <person name="Rokni-Zadeh H."/>
            <person name="van Noort V."/>
            <person name="Hofte M."/>
            <person name="Lavigne R."/>
            <person name="De Mot R."/>
        </authorList>
    </citation>
    <scope>NUCLEOTIDE SEQUENCE</scope>
    <source>
        <strain evidence="1">CMR12a</strain>
    </source>
</reference>
<dbReference type="Pfam" id="PF02423">
    <property type="entry name" value="OCD_Mu_crystall"/>
    <property type="match status" value="1"/>
</dbReference>
<dbReference type="InterPro" id="IPR036291">
    <property type="entry name" value="NAD(P)-bd_dom_sf"/>
</dbReference>
<sequence length="317" mass="34594">MSSTPFVIAQPQARQLLEQLDVPQILRKMFRDLAADHAVQPAQQQVEFPQGAGDFINYLGVMAEDRVYGVKTSPYIVRAEGPLVTAWTLLMSMDSGQPLLLCDAGELTTARTAATTAVAVDALADATARRLAIIGSGPVAKAHLRYVQGLRDWQSIRVYSPNLAHKSEADSARWKALDPRLEITRQRDEALEQADVILLCTSSAGPVIDPSQLDKPALITSISTNAPRAHEVPPAALPDMQVYCDYRRTTPGSAGEMLVASEQHGWDSDMILGDLPELLSGQAKRPHGERHVFFRSIGLGLEDIALANALYHLQRQS</sequence>
<gene>
    <name evidence="1" type="ORF">KSS89_06110</name>
</gene>
<evidence type="ECO:0000313" key="2">
    <source>
        <dbReference type="Proteomes" id="UP000693952"/>
    </source>
</evidence>